<dbReference type="RefSeq" id="XP_016644760.1">
    <property type="nucleotide sequence ID" value="XM_016785384.1"/>
</dbReference>
<protein>
    <recommendedName>
        <fullName evidence="5">Methyltransferase domain-containing protein</fullName>
    </recommendedName>
</protein>
<dbReference type="PANTHER" id="PTHR43591:SF24">
    <property type="entry name" value="2-METHOXY-6-POLYPRENYL-1,4-BENZOQUINOL METHYLASE, MITOCHONDRIAL"/>
    <property type="match status" value="1"/>
</dbReference>
<name>A0A084GC99_PSEDA</name>
<dbReference type="OMA" id="IEVSSIC"/>
<proteinExistence type="inferred from homology"/>
<organism evidence="3 4">
    <name type="scientific">Pseudallescheria apiosperma</name>
    <name type="common">Scedosporium apiospermum</name>
    <dbReference type="NCBI Taxonomy" id="563466"/>
    <lineage>
        <taxon>Eukaryota</taxon>
        <taxon>Fungi</taxon>
        <taxon>Dikarya</taxon>
        <taxon>Ascomycota</taxon>
        <taxon>Pezizomycotina</taxon>
        <taxon>Sordariomycetes</taxon>
        <taxon>Hypocreomycetidae</taxon>
        <taxon>Microascales</taxon>
        <taxon>Microascaceae</taxon>
        <taxon>Scedosporium</taxon>
    </lineage>
</organism>
<dbReference type="CDD" id="cd02440">
    <property type="entry name" value="AdoMet_MTases"/>
    <property type="match status" value="1"/>
</dbReference>
<dbReference type="Proteomes" id="UP000028545">
    <property type="component" value="Unassembled WGS sequence"/>
</dbReference>
<evidence type="ECO:0000313" key="3">
    <source>
        <dbReference type="EMBL" id="KEZ44961.1"/>
    </source>
</evidence>
<dbReference type="HOGENOM" id="CLU_010595_7_1_1"/>
<feature type="region of interest" description="Disordered" evidence="2">
    <location>
        <begin position="1"/>
        <end position="41"/>
    </location>
</feature>
<dbReference type="Gene3D" id="3.40.50.150">
    <property type="entry name" value="Vaccinia Virus protein VP39"/>
    <property type="match status" value="1"/>
</dbReference>
<dbReference type="GeneID" id="27721410"/>
<dbReference type="Pfam" id="PF13489">
    <property type="entry name" value="Methyltransf_23"/>
    <property type="match status" value="1"/>
</dbReference>
<comment type="caution">
    <text evidence="3">The sequence shown here is derived from an EMBL/GenBank/DDBJ whole genome shotgun (WGS) entry which is preliminary data.</text>
</comment>
<keyword evidence="4" id="KW-1185">Reference proteome</keyword>
<dbReference type="GO" id="GO:0008168">
    <property type="term" value="F:methyltransferase activity"/>
    <property type="evidence" value="ECO:0007669"/>
    <property type="project" value="TreeGrafter"/>
</dbReference>
<evidence type="ECO:0000313" key="4">
    <source>
        <dbReference type="Proteomes" id="UP000028545"/>
    </source>
</evidence>
<evidence type="ECO:0008006" key="5">
    <source>
        <dbReference type="Google" id="ProtNLM"/>
    </source>
</evidence>
<accession>A0A084GC99</accession>
<evidence type="ECO:0000256" key="1">
    <source>
        <dbReference type="ARBA" id="ARBA00038158"/>
    </source>
</evidence>
<dbReference type="OrthoDB" id="184880at2759"/>
<comment type="similarity">
    <text evidence="1">Belongs to the methyltransferase superfamily. LaeA methyltransferase family.</text>
</comment>
<dbReference type="EMBL" id="JOWA01000086">
    <property type="protein sequence ID" value="KEZ44961.1"/>
    <property type="molecule type" value="Genomic_DNA"/>
</dbReference>
<reference evidence="3 4" key="1">
    <citation type="journal article" date="2014" name="Genome Announc.">
        <title>Draft genome sequence of the pathogenic fungus Scedosporium apiospermum.</title>
        <authorList>
            <person name="Vandeputte P."/>
            <person name="Ghamrawi S."/>
            <person name="Rechenmann M."/>
            <person name="Iltis A."/>
            <person name="Giraud S."/>
            <person name="Fleury M."/>
            <person name="Thornton C."/>
            <person name="Delhaes L."/>
            <person name="Meyer W."/>
            <person name="Papon N."/>
            <person name="Bouchara J.P."/>
        </authorList>
    </citation>
    <scope>NUCLEOTIDE SEQUENCE [LARGE SCALE GENOMIC DNA]</scope>
    <source>
        <strain evidence="3 4">IHEM 14462</strain>
    </source>
</reference>
<sequence>MSSPKSPKSPAKSPKSPPKSRSPSAGAASPAGDLLGAGDAPIEVDAADGDSVYAQSTVTDTTSLRSSILDFKWENGRRYHAYQEGSYWGPNDERQQEAEDILHEMYRLVLDNKLQLAPLGDDVQRVLDVGCGTGAWAIDFADENPAAEVVGVDLSPIQPNFLPPNCKFEVDDLIQDWTYPEDHFDFIHVRFMTGCIPDWVEFYKKAMRRMKPGGWIEHVELSSIARSDDGSLKPDTALVKWADIFQKIGAATGKSFSISETAPDLIREAGFTNIQHRTLKIPIGTWPKDRTLKHWGAWNRQFLLQAIEGLSIRGLTEILGWTFEEAQLYLVQIRADITDPKIHSYIEMIVVDGQRPEEAGE</sequence>
<dbReference type="AlphaFoldDB" id="A0A084GC99"/>
<dbReference type="SUPFAM" id="SSF53335">
    <property type="entry name" value="S-adenosyl-L-methionine-dependent methyltransferases"/>
    <property type="match status" value="1"/>
</dbReference>
<gene>
    <name evidence="3" type="ORF">SAPIO_CDS2338</name>
</gene>
<evidence type="ECO:0000256" key="2">
    <source>
        <dbReference type="SAM" id="MobiDB-lite"/>
    </source>
</evidence>
<feature type="compositionally biased region" description="Low complexity" evidence="2">
    <location>
        <begin position="1"/>
        <end position="31"/>
    </location>
</feature>
<dbReference type="VEuPathDB" id="FungiDB:SAPIO_CDS2338"/>
<dbReference type="KEGG" id="sapo:SAPIO_CDS2338"/>
<dbReference type="InterPro" id="IPR029063">
    <property type="entry name" value="SAM-dependent_MTases_sf"/>
</dbReference>
<dbReference type="PANTHER" id="PTHR43591">
    <property type="entry name" value="METHYLTRANSFERASE"/>
    <property type="match status" value="1"/>
</dbReference>